<evidence type="ECO:0000313" key="1">
    <source>
        <dbReference type="EMBL" id="CAL1399952.1"/>
    </source>
</evidence>
<evidence type="ECO:0000313" key="2">
    <source>
        <dbReference type="Proteomes" id="UP001497516"/>
    </source>
</evidence>
<dbReference type="EMBL" id="OZ034820">
    <property type="protein sequence ID" value="CAL1399952.1"/>
    <property type="molecule type" value="Genomic_DNA"/>
</dbReference>
<name>A0AAV2FPT6_9ROSI</name>
<gene>
    <name evidence="1" type="ORF">LTRI10_LOCUS40112</name>
</gene>
<sequence length="70" mass="7667">MEVPPPDARERREVSVGRPLNYLTVAENIKRRDHSSVTTFVRVAVVGLSALCGFAADSLLRLGDGIRFAL</sequence>
<organism evidence="1 2">
    <name type="scientific">Linum trigynum</name>
    <dbReference type="NCBI Taxonomy" id="586398"/>
    <lineage>
        <taxon>Eukaryota</taxon>
        <taxon>Viridiplantae</taxon>
        <taxon>Streptophyta</taxon>
        <taxon>Embryophyta</taxon>
        <taxon>Tracheophyta</taxon>
        <taxon>Spermatophyta</taxon>
        <taxon>Magnoliopsida</taxon>
        <taxon>eudicotyledons</taxon>
        <taxon>Gunneridae</taxon>
        <taxon>Pentapetalae</taxon>
        <taxon>rosids</taxon>
        <taxon>fabids</taxon>
        <taxon>Malpighiales</taxon>
        <taxon>Linaceae</taxon>
        <taxon>Linum</taxon>
    </lineage>
</organism>
<dbReference type="Proteomes" id="UP001497516">
    <property type="component" value="Chromosome 7"/>
</dbReference>
<proteinExistence type="predicted"/>
<dbReference type="AlphaFoldDB" id="A0AAV2FPT6"/>
<keyword evidence="2" id="KW-1185">Reference proteome</keyword>
<reference evidence="1 2" key="1">
    <citation type="submission" date="2024-04" db="EMBL/GenBank/DDBJ databases">
        <authorList>
            <person name="Fracassetti M."/>
        </authorList>
    </citation>
    <scope>NUCLEOTIDE SEQUENCE [LARGE SCALE GENOMIC DNA]</scope>
</reference>
<protein>
    <submittedName>
        <fullName evidence="1">Uncharacterized protein</fullName>
    </submittedName>
</protein>
<accession>A0AAV2FPT6</accession>